<dbReference type="InterPro" id="IPR052708">
    <property type="entry name" value="PxpC"/>
</dbReference>
<dbReference type="PANTHER" id="PTHR43309">
    <property type="entry name" value="5-OXOPROLINASE SUBUNIT C"/>
    <property type="match status" value="1"/>
</dbReference>
<feature type="domain" description="Carboxyltransferase" evidence="4">
    <location>
        <begin position="25"/>
        <end position="296"/>
    </location>
</feature>
<dbReference type="NCBIfam" id="TIGR00724">
    <property type="entry name" value="urea_amlyse_rel"/>
    <property type="match status" value="1"/>
</dbReference>
<evidence type="ECO:0000256" key="2">
    <source>
        <dbReference type="ARBA" id="ARBA00022801"/>
    </source>
</evidence>
<keyword evidence="6" id="KW-1185">Reference proteome</keyword>
<evidence type="ECO:0000256" key="1">
    <source>
        <dbReference type="ARBA" id="ARBA00022741"/>
    </source>
</evidence>
<evidence type="ECO:0000259" key="4">
    <source>
        <dbReference type="SMART" id="SM00797"/>
    </source>
</evidence>
<reference evidence="6" key="1">
    <citation type="journal article" date="2019" name="Int. J. Syst. Evol. Microbiol.">
        <title>The Global Catalogue of Microorganisms (GCM) 10K type strain sequencing project: providing services to taxonomists for standard genome sequencing and annotation.</title>
        <authorList>
            <consortium name="The Broad Institute Genomics Platform"/>
            <consortium name="The Broad Institute Genome Sequencing Center for Infectious Disease"/>
            <person name="Wu L."/>
            <person name="Ma J."/>
        </authorList>
    </citation>
    <scope>NUCLEOTIDE SEQUENCE [LARGE SCALE GENOMIC DNA]</scope>
    <source>
        <strain evidence="6">JCM 18303</strain>
    </source>
</reference>
<dbReference type="EMBL" id="BAABJP010000068">
    <property type="protein sequence ID" value="GAA5176036.1"/>
    <property type="molecule type" value="Genomic_DNA"/>
</dbReference>
<dbReference type="InterPro" id="IPR029000">
    <property type="entry name" value="Cyclophilin-like_dom_sf"/>
</dbReference>
<dbReference type="Gene3D" id="2.40.100.10">
    <property type="entry name" value="Cyclophilin-like"/>
    <property type="match status" value="1"/>
</dbReference>
<dbReference type="RefSeq" id="WP_345703582.1">
    <property type="nucleotide sequence ID" value="NZ_BAABJP010000068.1"/>
</dbReference>
<accession>A0ABP9RE91</accession>
<keyword evidence="3" id="KW-0067">ATP-binding</keyword>
<evidence type="ECO:0000256" key="3">
    <source>
        <dbReference type="ARBA" id="ARBA00022840"/>
    </source>
</evidence>
<keyword evidence="1" id="KW-0547">Nucleotide-binding</keyword>
<dbReference type="PANTHER" id="PTHR43309:SF3">
    <property type="entry name" value="5-OXOPROLINASE SUBUNIT C"/>
    <property type="match status" value="1"/>
</dbReference>
<keyword evidence="2" id="KW-0378">Hydrolase</keyword>
<proteinExistence type="predicted"/>
<gene>
    <name evidence="5" type="ORF">GCM10023321_83410</name>
</gene>
<name>A0ABP9RE91_9PSEU</name>
<dbReference type="Pfam" id="PF02626">
    <property type="entry name" value="CT_A_B"/>
    <property type="match status" value="1"/>
</dbReference>
<dbReference type="InterPro" id="IPR003778">
    <property type="entry name" value="CT_A_B"/>
</dbReference>
<dbReference type="SMART" id="SM00797">
    <property type="entry name" value="AHS2"/>
    <property type="match status" value="1"/>
</dbReference>
<protein>
    <submittedName>
        <fullName evidence="5">Biotin-dependent carboxyltransferase family protein</fullName>
    </submittedName>
</protein>
<evidence type="ECO:0000313" key="5">
    <source>
        <dbReference type="EMBL" id="GAA5176036.1"/>
    </source>
</evidence>
<dbReference type="Proteomes" id="UP001428817">
    <property type="component" value="Unassembled WGS sequence"/>
</dbReference>
<dbReference type="SUPFAM" id="SSF50891">
    <property type="entry name" value="Cyclophilin-like"/>
    <property type="match status" value="1"/>
</dbReference>
<comment type="caution">
    <text evidence="5">The sequence shown here is derived from an EMBL/GenBank/DDBJ whole genome shotgun (WGS) entry which is preliminary data.</text>
</comment>
<sequence>MNGLEVLATGPCTTVQDLGRPGLARVGVGPSGAADRAALRLANRLVGNDEGAAALETTYGGLAVRALRPLLVAVTGARVVLWVGRRAEGTDCPLHLPAGAVLRMGAVTEGVRGYLAVRGGIAVDPVLGSRSTDLLSGLGPPVPVAGTLLPVGSDTRSWPAAELAPVAPRRAGDLELRVVLGPREDWFTDAAVDRLLTEPFEVTTDSNRVGIRLRGPELTRRHAGELPSEGTVLGSLQVPTHGRPTLFLADHPITGGYPVIAVVVSADVDAAAQAGAGRLIRFRLAGTRCGRLAGDA</sequence>
<evidence type="ECO:0000313" key="6">
    <source>
        <dbReference type="Proteomes" id="UP001428817"/>
    </source>
</evidence>
<organism evidence="5 6">
    <name type="scientific">Pseudonocardia eucalypti</name>
    <dbReference type="NCBI Taxonomy" id="648755"/>
    <lineage>
        <taxon>Bacteria</taxon>
        <taxon>Bacillati</taxon>
        <taxon>Actinomycetota</taxon>
        <taxon>Actinomycetes</taxon>
        <taxon>Pseudonocardiales</taxon>
        <taxon>Pseudonocardiaceae</taxon>
        <taxon>Pseudonocardia</taxon>
    </lineage>
</organism>